<evidence type="ECO:0000313" key="1">
    <source>
        <dbReference type="EMBL" id="PIO29987.1"/>
    </source>
</evidence>
<name>A0A2G9RQ48_AQUCT</name>
<dbReference type="OrthoDB" id="6139741at2759"/>
<dbReference type="EMBL" id="KV934262">
    <property type="protein sequence ID" value="PIO29987.1"/>
    <property type="molecule type" value="Genomic_DNA"/>
</dbReference>
<protein>
    <submittedName>
        <fullName evidence="1">Uncharacterized protein</fullName>
    </submittedName>
</protein>
<dbReference type="Proteomes" id="UP000228934">
    <property type="component" value="Unassembled WGS sequence"/>
</dbReference>
<organism evidence="1 2">
    <name type="scientific">Aquarana catesbeiana</name>
    <name type="common">American bullfrog</name>
    <name type="synonym">Rana catesbeiana</name>
    <dbReference type="NCBI Taxonomy" id="8400"/>
    <lineage>
        <taxon>Eukaryota</taxon>
        <taxon>Metazoa</taxon>
        <taxon>Chordata</taxon>
        <taxon>Craniata</taxon>
        <taxon>Vertebrata</taxon>
        <taxon>Euteleostomi</taxon>
        <taxon>Amphibia</taxon>
        <taxon>Batrachia</taxon>
        <taxon>Anura</taxon>
        <taxon>Neobatrachia</taxon>
        <taxon>Ranoidea</taxon>
        <taxon>Ranidae</taxon>
        <taxon>Aquarana</taxon>
    </lineage>
</organism>
<accession>A0A2G9RQ48</accession>
<keyword evidence="2" id="KW-1185">Reference proteome</keyword>
<proteinExistence type="predicted"/>
<evidence type="ECO:0000313" key="2">
    <source>
        <dbReference type="Proteomes" id="UP000228934"/>
    </source>
</evidence>
<sequence length="109" mass="12736">MYIYVPTLGAAITPVSLFSGGGYKIKVVSAADLPRDHFYRWRERGSCHDPVPFASYWSCRQRRRQSHPFPSCAWRRKNFEKDLVRIWRKAGLRKAPPGWVTPNIFIKNL</sequence>
<dbReference type="AlphaFoldDB" id="A0A2G9RQ48"/>
<reference evidence="2" key="1">
    <citation type="journal article" date="2017" name="Nat. Commun.">
        <title>The North American bullfrog draft genome provides insight into hormonal regulation of long noncoding RNA.</title>
        <authorList>
            <person name="Hammond S.A."/>
            <person name="Warren R.L."/>
            <person name="Vandervalk B.P."/>
            <person name="Kucuk E."/>
            <person name="Khan H."/>
            <person name="Gibb E.A."/>
            <person name="Pandoh P."/>
            <person name="Kirk H."/>
            <person name="Zhao Y."/>
            <person name="Jones M."/>
            <person name="Mungall A.J."/>
            <person name="Coope R."/>
            <person name="Pleasance S."/>
            <person name="Moore R.A."/>
            <person name="Holt R.A."/>
            <person name="Round J.M."/>
            <person name="Ohora S."/>
            <person name="Walle B.V."/>
            <person name="Veldhoen N."/>
            <person name="Helbing C.C."/>
            <person name="Birol I."/>
        </authorList>
    </citation>
    <scope>NUCLEOTIDE SEQUENCE [LARGE SCALE GENOMIC DNA]</scope>
</reference>
<gene>
    <name evidence="1" type="ORF">AB205_0157710</name>
</gene>